<dbReference type="Gene3D" id="3.40.50.2000">
    <property type="entry name" value="Glycogen Phosphorylase B"/>
    <property type="match status" value="2"/>
</dbReference>
<evidence type="ECO:0008006" key="4">
    <source>
        <dbReference type="Google" id="ProtNLM"/>
    </source>
</evidence>
<dbReference type="Pfam" id="PF13692">
    <property type="entry name" value="Glyco_trans_1_4"/>
    <property type="match status" value="1"/>
</dbReference>
<dbReference type="Proteomes" id="UP000677537">
    <property type="component" value="Unassembled WGS sequence"/>
</dbReference>
<gene>
    <name evidence="2" type="ORF">J5Y10_23135</name>
</gene>
<feature type="region of interest" description="Disordered" evidence="1">
    <location>
        <begin position="356"/>
        <end position="375"/>
    </location>
</feature>
<evidence type="ECO:0000313" key="2">
    <source>
        <dbReference type="EMBL" id="MBP0495697.1"/>
    </source>
</evidence>
<evidence type="ECO:0000313" key="3">
    <source>
        <dbReference type="Proteomes" id="UP000677537"/>
    </source>
</evidence>
<keyword evidence="3" id="KW-1185">Reference proteome</keyword>
<name>A0A940N7W5_9PROT</name>
<accession>A0A940N7W5</accession>
<dbReference type="AlphaFoldDB" id="A0A940N7W5"/>
<organism evidence="2 3">
    <name type="scientific">Roseomonas indoligenes</name>
    <dbReference type="NCBI Taxonomy" id="2820811"/>
    <lineage>
        <taxon>Bacteria</taxon>
        <taxon>Pseudomonadati</taxon>
        <taxon>Pseudomonadota</taxon>
        <taxon>Alphaproteobacteria</taxon>
        <taxon>Acetobacterales</taxon>
        <taxon>Roseomonadaceae</taxon>
        <taxon>Roseomonas</taxon>
    </lineage>
</organism>
<reference evidence="2" key="1">
    <citation type="submission" date="2021-03" db="EMBL/GenBank/DDBJ databases">
        <authorList>
            <person name="So Y."/>
        </authorList>
    </citation>
    <scope>NUCLEOTIDE SEQUENCE</scope>
    <source>
        <strain evidence="2">SG15</strain>
    </source>
</reference>
<dbReference type="RefSeq" id="WP_209376494.1">
    <property type="nucleotide sequence ID" value="NZ_JAGIZA010000020.1"/>
</dbReference>
<protein>
    <recommendedName>
        <fullName evidence="4">Glycosyltransferase</fullName>
    </recommendedName>
</protein>
<dbReference type="SUPFAM" id="SSF53756">
    <property type="entry name" value="UDP-Glycosyltransferase/glycogen phosphorylase"/>
    <property type="match status" value="1"/>
</dbReference>
<dbReference type="EMBL" id="JAGIZA010000020">
    <property type="protein sequence ID" value="MBP0495697.1"/>
    <property type="molecule type" value="Genomic_DNA"/>
</dbReference>
<evidence type="ECO:0000256" key="1">
    <source>
        <dbReference type="SAM" id="MobiDB-lite"/>
    </source>
</evidence>
<proteinExistence type="predicted"/>
<comment type="caution">
    <text evidence="2">The sequence shown here is derived from an EMBL/GenBank/DDBJ whole genome shotgun (WGS) entry which is preliminary data.</text>
</comment>
<sequence>MKVFMCPVSQKSLYVKLLLHKLGERYTPVFREQAGLPEAVGCLNAGETVLLHVQWEEFFFDKITTPELADERLKQVTSLLRQFHALGGSIILTIHNELPHVPRYVDHFIAVRRLVTELASKILIHNRAAAKLLQTQTGVAVDDPRMTYLSHPSYAGMYEAESETATALQEPYKLPAERFVLGFGTMRAQKGFDFMLDALGRDFTRAHECTIRIAGQGAAGATWKRQFASREDVSWDLCYVARDDVPTLFRSASCLMLPYTRVLTSGVAMLALTVGGIIVAPAVPTFVELLPESLQRYLYSPDEPSDAQRAVSEVLKLTPEGSLQRRLQGIAHAAKFHPAVISEQLGNIYDDLRKKGERSLNADEPSNDGRNRDDH</sequence>